<dbReference type="PROSITE" id="PS51085">
    <property type="entry name" value="2FE2S_FER_2"/>
    <property type="match status" value="1"/>
</dbReference>
<evidence type="ECO:0000313" key="11">
    <source>
        <dbReference type="Proteomes" id="UP000294911"/>
    </source>
</evidence>
<keyword evidence="2" id="KW-0285">Flavoprotein</keyword>
<dbReference type="InterPro" id="IPR001433">
    <property type="entry name" value="OxRdtase_FAD/NAD-bd"/>
</dbReference>
<dbReference type="Pfam" id="PF00175">
    <property type="entry name" value="NAD_binding_1"/>
    <property type="match status" value="1"/>
</dbReference>
<dbReference type="Proteomes" id="UP000294911">
    <property type="component" value="Unassembled WGS sequence"/>
</dbReference>
<dbReference type="InterPro" id="IPR001041">
    <property type="entry name" value="2Fe-2S_ferredoxin-type"/>
</dbReference>
<gene>
    <name evidence="10" type="ORF">EV191_1062</name>
</gene>
<protein>
    <submittedName>
        <fullName evidence="10">Ferredoxin-NADP reductase</fullName>
    </submittedName>
</protein>
<dbReference type="InterPro" id="IPR012675">
    <property type="entry name" value="Beta-grasp_dom_sf"/>
</dbReference>
<dbReference type="GO" id="GO:0016491">
    <property type="term" value="F:oxidoreductase activity"/>
    <property type="evidence" value="ECO:0007669"/>
    <property type="project" value="UniProtKB-KW"/>
</dbReference>
<evidence type="ECO:0000313" key="10">
    <source>
        <dbReference type="EMBL" id="TCP51838.1"/>
    </source>
</evidence>
<keyword evidence="3" id="KW-0001">2Fe-2S</keyword>
<proteinExistence type="predicted"/>
<evidence type="ECO:0000256" key="6">
    <source>
        <dbReference type="ARBA" id="ARBA00023004"/>
    </source>
</evidence>
<organism evidence="10 11">
    <name type="scientific">Tamaricihabitans halophyticus</name>
    <dbReference type="NCBI Taxonomy" id="1262583"/>
    <lineage>
        <taxon>Bacteria</taxon>
        <taxon>Bacillati</taxon>
        <taxon>Actinomycetota</taxon>
        <taxon>Actinomycetes</taxon>
        <taxon>Pseudonocardiales</taxon>
        <taxon>Pseudonocardiaceae</taxon>
        <taxon>Tamaricihabitans</taxon>
    </lineage>
</organism>
<accession>A0A4R2QSY8</accession>
<dbReference type="Gene3D" id="3.10.20.30">
    <property type="match status" value="1"/>
</dbReference>
<dbReference type="InterPro" id="IPR039261">
    <property type="entry name" value="FNR_nucleotide-bd"/>
</dbReference>
<comment type="caution">
    <text evidence="10">The sequence shown here is derived from an EMBL/GenBank/DDBJ whole genome shotgun (WGS) entry which is preliminary data.</text>
</comment>
<dbReference type="InterPro" id="IPR036010">
    <property type="entry name" value="2Fe-2S_ferredoxin-like_sf"/>
</dbReference>
<evidence type="ECO:0000259" key="9">
    <source>
        <dbReference type="PROSITE" id="PS51384"/>
    </source>
</evidence>
<evidence type="ECO:0000256" key="5">
    <source>
        <dbReference type="ARBA" id="ARBA00023002"/>
    </source>
</evidence>
<evidence type="ECO:0000256" key="2">
    <source>
        <dbReference type="ARBA" id="ARBA00022630"/>
    </source>
</evidence>
<dbReference type="PRINTS" id="PR00409">
    <property type="entry name" value="PHDIOXRDTASE"/>
</dbReference>
<keyword evidence="7" id="KW-0411">Iron-sulfur</keyword>
<comment type="cofactor">
    <cofactor evidence="1">
        <name>FAD</name>
        <dbReference type="ChEBI" id="CHEBI:57692"/>
    </cofactor>
</comment>
<dbReference type="PROSITE" id="PS51384">
    <property type="entry name" value="FAD_FR"/>
    <property type="match status" value="1"/>
</dbReference>
<dbReference type="InterPro" id="IPR006058">
    <property type="entry name" value="2Fe2S_fd_BS"/>
</dbReference>
<sequence>MSSAPESSTRESSNLRLRVTAVHQEAEGVISLRLCSASDQSLPEWQPGAHIDLELSPGLVRQYSLCGDPAVAREWRIAVLLESDGRGGSKRIHESVYPGDVLRANGPRNNFALVDSERYLFIAGGIGITPILAMVREVAARTNAWTLLYGGRTRQSMAFVEELREYGGGERYIRPEDQFGLLDLDHFLDALDPRTTVYCCGPGPLLDAVAQRCPSESLHLERFTAGPAASSGGFEVRLARSLDRLHVPDGTSLLEALEDAGYEITNSCRAGICGTCLLTVSKGIPDHHDDVLTDDEYESNAMILPCVSRSKTDVLVLDL</sequence>
<keyword evidence="11" id="KW-1185">Reference proteome</keyword>
<evidence type="ECO:0000256" key="3">
    <source>
        <dbReference type="ARBA" id="ARBA00022714"/>
    </source>
</evidence>
<feature type="domain" description="FAD-binding FR-type" evidence="9">
    <location>
        <begin position="12"/>
        <end position="114"/>
    </location>
</feature>
<name>A0A4R2QSY8_9PSEU</name>
<evidence type="ECO:0000256" key="7">
    <source>
        <dbReference type="ARBA" id="ARBA00023014"/>
    </source>
</evidence>
<dbReference type="InterPro" id="IPR017938">
    <property type="entry name" value="Riboflavin_synthase-like_b-brl"/>
</dbReference>
<dbReference type="SUPFAM" id="SSF63380">
    <property type="entry name" value="Riboflavin synthase domain-like"/>
    <property type="match status" value="1"/>
</dbReference>
<evidence type="ECO:0000256" key="4">
    <source>
        <dbReference type="ARBA" id="ARBA00022723"/>
    </source>
</evidence>
<dbReference type="AlphaFoldDB" id="A0A4R2QSY8"/>
<dbReference type="GO" id="GO:0046872">
    <property type="term" value="F:metal ion binding"/>
    <property type="evidence" value="ECO:0007669"/>
    <property type="project" value="UniProtKB-KW"/>
</dbReference>
<evidence type="ECO:0000256" key="1">
    <source>
        <dbReference type="ARBA" id="ARBA00001974"/>
    </source>
</evidence>
<dbReference type="InterPro" id="IPR050415">
    <property type="entry name" value="MRET"/>
</dbReference>
<evidence type="ECO:0000259" key="8">
    <source>
        <dbReference type="PROSITE" id="PS51085"/>
    </source>
</evidence>
<keyword evidence="5" id="KW-0560">Oxidoreductase</keyword>
<dbReference type="PROSITE" id="PS00197">
    <property type="entry name" value="2FE2S_FER_1"/>
    <property type="match status" value="1"/>
</dbReference>
<dbReference type="InterPro" id="IPR017927">
    <property type="entry name" value="FAD-bd_FR_type"/>
</dbReference>
<keyword evidence="6" id="KW-0408">Iron</keyword>
<feature type="domain" description="2Fe-2S ferredoxin-type" evidence="8">
    <location>
        <begin position="234"/>
        <end position="319"/>
    </location>
</feature>
<dbReference type="Gene3D" id="3.40.50.80">
    <property type="entry name" value="Nucleotide-binding domain of ferredoxin-NADP reductase (FNR) module"/>
    <property type="match status" value="1"/>
</dbReference>
<keyword evidence="4" id="KW-0479">Metal-binding</keyword>
<dbReference type="GO" id="GO:0051537">
    <property type="term" value="F:2 iron, 2 sulfur cluster binding"/>
    <property type="evidence" value="ECO:0007669"/>
    <property type="project" value="UniProtKB-KW"/>
</dbReference>
<dbReference type="PANTHER" id="PTHR47354:SF1">
    <property type="entry name" value="CARNITINE MONOOXYGENASE REDUCTASE SUBUNIT"/>
    <property type="match status" value="1"/>
</dbReference>
<dbReference type="EMBL" id="SLXQ01000006">
    <property type="protein sequence ID" value="TCP51838.1"/>
    <property type="molecule type" value="Genomic_DNA"/>
</dbReference>
<reference evidence="10 11" key="1">
    <citation type="submission" date="2019-03" db="EMBL/GenBank/DDBJ databases">
        <title>Genomic Encyclopedia of Type Strains, Phase IV (KMG-IV): sequencing the most valuable type-strain genomes for metagenomic binning, comparative biology and taxonomic classification.</title>
        <authorList>
            <person name="Goeker M."/>
        </authorList>
    </citation>
    <scope>NUCLEOTIDE SEQUENCE [LARGE SCALE GENOMIC DNA]</scope>
    <source>
        <strain evidence="10 11">DSM 45765</strain>
    </source>
</reference>
<dbReference type="SUPFAM" id="SSF52343">
    <property type="entry name" value="Ferredoxin reductase-like, C-terminal NADP-linked domain"/>
    <property type="match status" value="1"/>
</dbReference>
<dbReference type="CDD" id="cd06185">
    <property type="entry name" value="PDR_like"/>
    <property type="match status" value="1"/>
</dbReference>
<dbReference type="Pfam" id="PF00111">
    <property type="entry name" value="Fer2"/>
    <property type="match status" value="1"/>
</dbReference>
<dbReference type="PANTHER" id="PTHR47354">
    <property type="entry name" value="NADH OXIDOREDUCTASE HCR"/>
    <property type="match status" value="1"/>
</dbReference>
<dbReference type="OrthoDB" id="3807506at2"/>
<dbReference type="SUPFAM" id="SSF54292">
    <property type="entry name" value="2Fe-2S ferredoxin-like"/>
    <property type="match status" value="1"/>
</dbReference>
<dbReference type="CDD" id="cd00207">
    <property type="entry name" value="fer2"/>
    <property type="match status" value="1"/>
</dbReference>
<dbReference type="Gene3D" id="2.40.30.10">
    <property type="entry name" value="Translation factors"/>
    <property type="match status" value="1"/>
</dbReference>